<proteinExistence type="predicted"/>
<reference evidence="1 2" key="1">
    <citation type="journal article" date="2021" name="Nat. Plants">
        <title>The Taxus genome provides insights into paclitaxel biosynthesis.</title>
        <authorList>
            <person name="Xiong X."/>
            <person name="Gou J."/>
            <person name="Liao Q."/>
            <person name="Li Y."/>
            <person name="Zhou Q."/>
            <person name="Bi G."/>
            <person name="Li C."/>
            <person name="Du R."/>
            <person name="Wang X."/>
            <person name="Sun T."/>
            <person name="Guo L."/>
            <person name="Liang H."/>
            <person name="Lu P."/>
            <person name="Wu Y."/>
            <person name="Zhang Z."/>
            <person name="Ro D.K."/>
            <person name="Shang Y."/>
            <person name="Huang S."/>
            <person name="Yan J."/>
        </authorList>
    </citation>
    <scope>NUCLEOTIDE SEQUENCE [LARGE SCALE GENOMIC DNA]</scope>
    <source>
        <strain evidence="1">Ta-2019</strain>
    </source>
</reference>
<dbReference type="EMBL" id="JAHRHJ020000010">
    <property type="protein sequence ID" value="KAH9297863.1"/>
    <property type="molecule type" value="Genomic_DNA"/>
</dbReference>
<dbReference type="Proteomes" id="UP000824469">
    <property type="component" value="Unassembled WGS sequence"/>
</dbReference>
<sequence length="82" mass="8827">VDGPTLKRDNEGMVDTIGGIEVKSVIVVIRVVDIDDVGSSWDTMGSKVEEGKANLVLADIEVGVRERGMDIGMPYTSYPDES</sequence>
<evidence type="ECO:0000313" key="1">
    <source>
        <dbReference type="EMBL" id="KAH9297863.1"/>
    </source>
</evidence>
<protein>
    <submittedName>
        <fullName evidence="1">Uncharacterized protein</fullName>
    </submittedName>
</protein>
<gene>
    <name evidence="1" type="ORF">KI387_029545</name>
</gene>
<name>A0AA38FCT4_TAXCH</name>
<keyword evidence="2" id="KW-1185">Reference proteome</keyword>
<dbReference type="AlphaFoldDB" id="A0AA38FCT4"/>
<organism evidence="1 2">
    <name type="scientific">Taxus chinensis</name>
    <name type="common">Chinese yew</name>
    <name type="synonym">Taxus wallichiana var. chinensis</name>
    <dbReference type="NCBI Taxonomy" id="29808"/>
    <lineage>
        <taxon>Eukaryota</taxon>
        <taxon>Viridiplantae</taxon>
        <taxon>Streptophyta</taxon>
        <taxon>Embryophyta</taxon>
        <taxon>Tracheophyta</taxon>
        <taxon>Spermatophyta</taxon>
        <taxon>Pinopsida</taxon>
        <taxon>Pinidae</taxon>
        <taxon>Conifers II</taxon>
        <taxon>Cupressales</taxon>
        <taxon>Taxaceae</taxon>
        <taxon>Taxus</taxon>
    </lineage>
</organism>
<evidence type="ECO:0000313" key="2">
    <source>
        <dbReference type="Proteomes" id="UP000824469"/>
    </source>
</evidence>
<accession>A0AA38FCT4</accession>
<feature type="non-terminal residue" evidence="1">
    <location>
        <position position="1"/>
    </location>
</feature>
<comment type="caution">
    <text evidence="1">The sequence shown here is derived from an EMBL/GenBank/DDBJ whole genome shotgun (WGS) entry which is preliminary data.</text>
</comment>